<dbReference type="RefSeq" id="WP_007214546.1">
    <property type="nucleotide sequence ID" value="NZ_EQ973495.1"/>
</dbReference>
<proteinExistence type="predicted"/>
<sequence length="542" mass="62055">MKLFVIKEFRCYFVFLFFILIGNNEIQAKEVEATISLLELFNPNISLENGIKGTVNSGGRIDVKIYDKTTNTLVYQTFITSTSTQFTGQSIDYSKAQLGAGATYYPNTWNSKDIKTALGSIDRKRYDSSTTRPYPMFKSNVDLKIQITETNATMNVCKVPGLGLIDRNGGNALFDPAHYCYNLKNAASFPTRAWMRMKQPRMDLNADFSIATHRGAWGDNLGAGLPENSIAAIAATKKYTDILESDVMTTKDKRLVISHDYNLKRLSDYSGSDRDYLFDMNLSQIINLHLRKKNMEVSEYKYLTFEDLVDALVKYQLVLTVDIKDVRARYNKDGTCMDNCDYDTKTHGDIAKKKIKDSFMEILRECIRIAMRKNALEYLAFKVNYSYQEIREYISADTLAKTLFMPIVHPTRTDYLEYIDAWITQGDKKVVAYQTNFRRTGDRYLSPFDRGGVRYQNLLHYVYAKTGLRPGIYPEEPAGPKGVANRFGEWLMKDAKSDMRGDHYFLMSIPYGKIMVLTTDRPDICLRVNQIYNSMPSNTVSP</sequence>
<dbReference type="HOGENOM" id="CLU_502194_0_0_10"/>
<evidence type="ECO:0000259" key="1">
    <source>
        <dbReference type="PROSITE" id="PS51704"/>
    </source>
</evidence>
<protein>
    <recommendedName>
        <fullName evidence="1">GP-PDE domain-containing protein</fullName>
    </recommendedName>
</protein>
<dbReference type="Pfam" id="PF03009">
    <property type="entry name" value="GDPD"/>
    <property type="match status" value="1"/>
</dbReference>
<name>E2NLL9_9BACE</name>
<dbReference type="Proteomes" id="UP000003711">
    <property type="component" value="Unassembled WGS sequence"/>
</dbReference>
<organism evidence="2 3">
    <name type="scientific">Bacteroides cellulosilyticus DSM 14838</name>
    <dbReference type="NCBI Taxonomy" id="537012"/>
    <lineage>
        <taxon>Bacteria</taxon>
        <taxon>Pseudomonadati</taxon>
        <taxon>Bacteroidota</taxon>
        <taxon>Bacteroidia</taxon>
        <taxon>Bacteroidales</taxon>
        <taxon>Bacteroidaceae</taxon>
        <taxon>Bacteroides</taxon>
    </lineage>
</organism>
<reference evidence="2 3" key="2">
    <citation type="submission" date="2009-01" db="EMBL/GenBank/DDBJ databases">
        <title>Draft genome sequence of Bacteroides cellulosilyticus (DSM 14838).</title>
        <authorList>
            <person name="Sudarsanam P."/>
            <person name="Ley R."/>
            <person name="Guruge J."/>
            <person name="Turnbaugh P.J."/>
            <person name="Mahowald M."/>
            <person name="Liep D."/>
            <person name="Gordon J."/>
        </authorList>
    </citation>
    <scope>NUCLEOTIDE SEQUENCE [LARGE SCALE GENOMIC DNA]</scope>
    <source>
        <strain evidence="2 3">DSM 14838</strain>
    </source>
</reference>
<reference evidence="2 3" key="1">
    <citation type="submission" date="2008-12" db="EMBL/GenBank/DDBJ databases">
        <authorList>
            <person name="Fulton L."/>
            <person name="Clifton S."/>
            <person name="Fulton B."/>
            <person name="Xu J."/>
            <person name="Minx P."/>
            <person name="Pepin K.H."/>
            <person name="Johnson M."/>
            <person name="Bhonagiri V."/>
            <person name="Nash W.E."/>
            <person name="Mardis E.R."/>
            <person name="Wilson R.K."/>
        </authorList>
    </citation>
    <scope>NUCLEOTIDE SEQUENCE [LARGE SCALE GENOMIC DNA]</scope>
    <source>
        <strain evidence="2 3">DSM 14838</strain>
    </source>
</reference>
<dbReference type="InterPro" id="IPR017946">
    <property type="entry name" value="PLC-like_Pdiesterase_TIM-brl"/>
</dbReference>
<dbReference type="GO" id="GO:0006629">
    <property type="term" value="P:lipid metabolic process"/>
    <property type="evidence" value="ECO:0007669"/>
    <property type="project" value="InterPro"/>
</dbReference>
<dbReference type="AlphaFoldDB" id="E2NLL9"/>
<dbReference type="PROSITE" id="PS51704">
    <property type="entry name" value="GP_PDE"/>
    <property type="match status" value="1"/>
</dbReference>
<accession>E2NLL9</accession>
<dbReference type="PANTHER" id="PTHR46211">
    <property type="entry name" value="GLYCEROPHOSPHORYL DIESTER PHOSPHODIESTERASE"/>
    <property type="match status" value="1"/>
</dbReference>
<dbReference type="GO" id="GO:0008081">
    <property type="term" value="F:phosphoric diester hydrolase activity"/>
    <property type="evidence" value="ECO:0007669"/>
    <property type="project" value="InterPro"/>
</dbReference>
<dbReference type="EMBL" id="ACCH01000429">
    <property type="protein sequence ID" value="EEF87197.1"/>
    <property type="molecule type" value="Genomic_DNA"/>
</dbReference>
<evidence type="ECO:0000313" key="2">
    <source>
        <dbReference type="EMBL" id="EEF87197.1"/>
    </source>
</evidence>
<feature type="domain" description="GP-PDE" evidence="1">
    <location>
        <begin position="208"/>
        <end position="325"/>
    </location>
</feature>
<gene>
    <name evidence="2" type="ORF">BACCELL_05213</name>
</gene>
<dbReference type="CDD" id="cd08566">
    <property type="entry name" value="GDPD_AtGDE_like"/>
    <property type="match status" value="1"/>
</dbReference>
<dbReference type="SUPFAM" id="SSF51695">
    <property type="entry name" value="PLC-like phosphodiesterases"/>
    <property type="match status" value="1"/>
</dbReference>
<dbReference type="InterPro" id="IPR030395">
    <property type="entry name" value="GP_PDE_dom"/>
</dbReference>
<comment type="caution">
    <text evidence="2">The sequence shown here is derived from an EMBL/GenBank/DDBJ whole genome shotgun (WGS) entry which is preliminary data.</text>
</comment>
<evidence type="ECO:0000313" key="3">
    <source>
        <dbReference type="Proteomes" id="UP000003711"/>
    </source>
</evidence>
<dbReference type="PANTHER" id="PTHR46211:SF14">
    <property type="entry name" value="GLYCEROPHOSPHODIESTER PHOSPHODIESTERASE"/>
    <property type="match status" value="1"/>
</dbReference>
<dbReference type="Gene3D" id="3.20.20.190">
    <property type="entry name" value="Phosphatidylinositol (PI) phosphodiesterase"/>
    <property type="match status" value="1"/>
</dbReference>